<proteinExistence type="predicted"/>
<protein>
    <recommendedName>
        <fullName evidence="1">Thoeris protein ThsB TIR-like domain-containing protein</fullName>
    </recommendedName>
</protein>
<gene>
    <name evidence="2" type="ORF">DI565_02665</name>
</gene>
<dbReference type="Proteomes" id="UP000249577">
    <property type="component" value="Unassembled WGS sequence"/>
</dbReference>
<evidence type="ECO:0000259" key="1">
    <source>
        <dbReference type="Pfam" id="PF08937"/>
    </source>
</evidence>
<dbReference type="InterPro" id="IPR015032">
    <property type="entry name" value="ThsB__TIR-like_domain"/>
</dbReference>
<dbReference type="SUPFAM" id="SSF52206">
    <property type="entry name" value="Hypothetical protein MTH538"/>
    <property type="match status" value="1"/>
</dbReference>
<accession>A0A2W5KQC5</accession>
<organism evidence="2 3">
    <name type="scientific">Ancylobacter novellus</name>
    <name type="common">Thiobacillus novellus</name>
    <dbReference type="NCBI Taxonomy" id="921"/>
    <lineage>
        <taxon>Bacteria</taxon>
        <taxon>Pseudomonadati</taxon>
        <taxon>Pseudomonadota</taxon>
        <taxon>Alphaproteobacteria</taxon>
        <taxon>Hyphomicrobiales</taxon>
        <taxon>Xanthobacteraceae</taxon>
        <taxon>Ancylobacter</taxon>
    </lineage>
</organism>
<reference evidence="2 3" key="1">
    <citation type="submission" date="2017-08" db="EMBL/GenBank/DDBJ databases">
        <title>Infants hospitalized years apart are colonized by the same room-sourced microbial strains.</title>
        <authorList>
            <person name="Brooks B."/>
            <person name="Olm M.R."/>
            <person name="Firek B.A."/>
            <person name="Baker R."/>
            <person name="Thomas B.C."/>
            <person name="Morowitz M.J."/>
            <person name="Banfield J.F."/>
        </authorList>
    </citation>
    <scope>NUCLEOTIDE SEQUENCE [LARGE SCALE GENOMIC DNA]</scope>
    <source>
        <strain evidence="2">S2_005_003_R2_43</strain>
    </source>
</reference>
<evidence type="ECO:0000313" key="3">
    <source>
        <dbReference type="Proteomes" id="UP000249577"/>
    </source>
</evidence>
<dbReference type="AlphaFoldDB" id="A0A2W5KQC5"/>
<dbReference type="InterPro" id="IPR036490">
    <property type="entry name" value="ThsB_TIR-like_sf"/>
</dbReference>
<comment type="caution">
    <text evidence="2">The sequence shown here is derived from an EMBL/GenBank/DDBJ whole genome shotgun (WGS) entry which is preliminary data.</text>
</comment>
<dbReference type="Pfam" id="PF08937">
    <property type="entry name" value="ThsB_TIR"/>
    <property type="match status" value="1"/>
</dbReference>
<feature type="domain" description="Thoeris protein ThsB TIR-like" evidence="1">
    <location>
        <begin position="7"/>
        <end position="90"/>
    </location>
</feature>
<evidence type="ECO:0000313" key="2">
    <source>
        <dbReference type="EMBL" id="PZQ19296.1"/>
    </source>
</evidence>
<dbReference type="EMBL" id="QFPN01000001">
    <property type="protein sequence ID" value="PZQ19296.1"/>
    <property type="molecule type" value="Genomic_DNA"/>
</dbReference>
<name>A0A2W5KQC5_ANCNO</name>
<sequence length="129" mass="14539">MALTRMFISFDYDHDAFLKEALVGQSKLPDSPFTLADWSIKEHIDGNWREKARTRIRSVDVVCVICGQHTDTATGVGIELKLAQEEGKPYFLLHGYASKPALKPTTATPSDKVYNWTWDNLKILVKGGR</sequence>